<dbReference type="CDD" id="cd04747">
    <property type="entry name" value="OYE_like_5_FMN"/>
    <property type="match status" value="1"/>
</dbReference>
<evidence type="ECO:0000313" key="2">
    <source>
        <dbReference type="EMBL" id="TYL98839.1"/>
    </source>
</evidence>
<dbReference type="Proteomes" id="UP000324758">
    <property type="component" value="Unassembled WGS sequence"/>
</dbReference>
<comment type="caution">
    <text evidence="2">The sequence shown here is derived from an EMBL/GenBank/DDBJ whole genome shotgun (WGS) entry which is preliminary data.</text>
</comment>
<dbReference type="EMBL" id="VSSS01000010">
    <property type="protein sequence ID" value="TYL98839.1"/>
    <property type="molecule type" value="Genomic_DNA"/>
</dbReference>
<dbReference type="InterPro" id="IPR045247">
    <property type="entry name" value="Oye-like"/>
</dbReference>
<dbReference type="PANTHER" id="PTHR22893:SF55">
    <property type="entry name" value="OXIDOREDUCTASE-RELATED"/>
    <property type="match status" value="1"/>
</dbReference>
<gene>
    <name evidence="2" type="ORF">FXB40_04755</name>
</gene>
<dbReference type="GO" id="GO:0010181">
    <property type="term" value="F:FMN binding"/>
    <property type="evidence" value="ECO:0007669"/>
    <property type="project" value="InterPro"/>
</dbReference>
<evidence type="ECO:0000259" key="1">
    <source>
        <dbReference type="Pfam" id="PF00724"/>
    </source>
</evidence>
<evidence type="ECO:0000313" key="3">
    <source>
        <dbReference type="Proteomes" id="UP000324758"/>
    </source>
</evidence>
<reference evidence="2 3" key="1">
    <citation type="submission" date="2019-08" db="EMBL/GenBank/DDBJ databases">
        <title>Bradyrhizobium hipponensis sp. nov., a rhizobium isolated from a Lupinus angustifolius root nodule in Tunisia.</title>
        <authorList>
            <person name="Off K."/>
            <person name="Rejili M."/>
            <person name="Mars M."/>
            <person name="Brachmann A."/>
            <person name="Marin M."/>
        </authorList>
    </citation>
    <scope>NUCLEOTIDE SEQUENCE [LARGE SCALE GENOMIC DNA]</scope>
    <source>
        <strain evidence="2 3">CTAW71</strain>
    </source>
</reference>
<dbReference type="InterPro" id="IPR001155">
    <property type="entry name" value="OxRdtase_FMN_N"/>
</dbReference>
<name>A0A5D3KQT6_9BRAD</name>
<dbReference type="Pfam" id="PF00724">
    <property type="entry name" value="Oxidored_FMN"/>
    <property type="match status" value="1"/>
</dbReference>
<dbReference type="Gene3D" id="3.20.20.70">
    <property type="entry name" value="Aldolase class I"/>
    <property type="match status" value="1"/>
</dbReference>
<sequence length="379" mass="41228">MKLSDPLDILFKPTRIGGLELRNRIAMAPMTRAMSPGGVPGENVARYYRRRAEGGVGLIITEGTFIPHASAGHDENAPRIYGDDALDGWRRVVEHVHDAGGRIFAQLWHVGLVRKPQVDGVGRLYDGGPGSDDRFSPSGIIGGNGLPLERVGRPPTPDDIRGAIEAYGAAARTAKASGFDGVEIHGAHGYLIDQFLWDQTNLREDAYGGDIGRRTRFAAEVIQEIRANVGPDFPVVLRLSTWKQQDYGARLAASPDEWAAIVRPLASAGVDAFHLSQRRYWEGEFGTEANLATWTKRLTGKPTITVGSVTLNNSMAEMMRGEGSLPENNLVPLLAGLERGDFDLVAVGRALIANPDWPHRVRNGTPLIPYSLSMLQTLV</sequence>
<dbReference type="SUPFAM" id="SSF51395">
    <property type="entry name" value="FMN-linked oxidoreductases"/>
    <property type="match status" value="1"/>
</dbReference>
<dbReference type="OrthoDB" id="9804454at2"/>
<dbReference type="GO" id="GO:0005829">
    <property type="term" value="C:cytosol"/>
    <property type="evidence" value="ECO:0007669"/>
    <property type="project" value="TreeGrafter"/>
</dbReference>
<proteinExistence type="predicted"/>
<accession>A0A5D3KQT6</accession>
<organism evidence="2 3">
    <name type="scientific">Bradyrhizobium rifense</name>
    <dbReference type="NCBI Taxonomy" id="515499"/>
    <lineage>
        <taxon>Bacteria</taxon>
        <taxon>Pseudomonadati</taxon>
        <taxon>Pseudomonadota</taxon>
        <taxon>Alphaproteobacteria</taxon>
        <taxon>Hyphomicrobiales</taxon>
        <taxon>Nitrobacteraceae</taxon>
        <taxon>Bradyrhizobium</taxon>
    </lineage>
</organism>
<feature type="domain" description="NADH:flavin oxidoreductase/NADH oxidase N-terminal" evidence="1">
    <location>
        <begin position="10"/>
        <end position="320"/>
    </location>
</feature>
<dbReference type="PANTHER" id="PTHR22893">
    <property type="entry name" value="NADH OXIDOREDUCTASE-RELATED"/>
    <property type="match status" value="1"/>
</dbReference>
<dbReference type="AlphaFoldDB" id="A0A5D3KQT6"/>
<dbReference type="RefSeq" id="WP_148771041.1">
    <property type="nucleotide sequence ID" value="NZ_VSSS01000010.1"/>
</dbReference>
<dbReference type="GO" id="GO:0016491">
    <property type="term" value="F:oxidoreductase activity"/>
    <property type="evidence" value="ECO:0007669"/>
    <property type="project" value="InterPro"/>
</dbReference>
<protein>
    <submittedName>
        <fullName evidence="2">NADH:flavin oxidoreductase</fullName>
    </submittedName>
</protein>
<keyword evidence="3" id="KW-1185">Reference proteome</keyword>
<dbReference type="InterPro" id="IPR013785">
    <property type="entry name" value="Aldolase_TIM"/>
</dbReference>